<reference evidence="7 8" key="1">
    <citation type="submission" date="2014-08" db="EMBL/GenBank/DDBJ databases">
        <title>Fervidobacterium pennivorans DYC genome.</title>
        <authorList>
            <person name="Wushke S."/>
        </authorList>
    </citation>
    <scope>NUCLEOTIDE SEQUENCE [LARGE SCALE GENOMIC DNA]</scope>
    <source>
        <strain evidence="7 8">DYC</strain>
    </source>
</reference>
<evidence type="ECO:0000259" key="6">
    <source>
        <dbReference type="PROSITE" id="PS51296"/>
    </source>
</evidence>
<evidence type="ECO:0000256" key="1">
    <source>
        <dbReference type="ARBA" id="ARBA00022714"/>
    </source>
</evidence>
<dbReference type="PROSITE" id="PS51296">
    <property type="entry name" value="RIESKE"/>
    <property type="match status" value="1"/>
</dbReference>
<evidence type="ECO:0000313" key="8">
    <source>
        <dbReference type="Proteomes" id="UP000077096"/>
    </source>
</evidence>
<dbReference type="InterPro" id="IPR050584">
    <property type="entry name" value="Cholesterol_7-desaturase"/>
</dbReference>
<dbReference type="Pfam" id="PF00355">
    <property type="entry name" value="Rieske"/>
    <property type="match status" value="1"/>
</dbReference>
<accession>A0A172T4V3</accession>
<dbReference type="SUPFAM" id="SSF55961">
    <property type="entry name" value="Bet v1-like"/>
    <property type="match status" value="1"/>
</dbReference>
<dbReference type="PATRIC" id="fig|93466.3.peg.1826"/>
<dbReference type="OrthoDB" id="9800776at2"/>
<protein>
    <submittedName>
        <fullName evidence="7">Oxidase</fullName>
    </submittedName>
</protein>
<dbReference type="PANTHER" id="PTHR21266">
    <property type="entry name" value="IRON-SULFUR DOMAIN CONTAINING PROTEIN"/>
    <property type="match status" value="1"/>
</dbReference>
<dbReference type="Proteomes" id="UP000077096">
    <property type="component" value="Chromosome"/>
</dbReference>
<keyword evidence="1" id="KW-0001">2Fe-2S</keyword>
<evidence type="ECO:0000256" key="2">
    <source>
        <dbReference type="ARBA" id="ARBA00022723"/>
    </source>
</evidence>
<organism evidence="7 8">
    <name type="scientific">Fervidobacterium pennivorans</name>
    <dbReference type="NCBI Taxonomy" id="93466"/>
    <lineage>
        <taxon>Bacteria</taxon>
        <taxon>Thermotogati</taxon>
        <taxon>Thermotogota</taxon>
        <taxon>Thermotogae</taxon>
        <taxon>Thermotogales</taxon>
        <taxon>Fervidobacteriaceae</taxon>
        <taxon>Fervidobacterium</taxon>
    </lineage>
</organism>
<dbReference type="EMBL" id="CP011393">
    <property type="protein sequence ID" value="ANE41997.1"/>
    <property type="molecule type" value="Genomic_DNA"/>
</dbReference>
<name>A0A172T4V3_FERPE</name>
<sequence length="327" mass="38141">MIKNQWYVVMSSKELKKGQLIGVTRFGEKLAIWRDKDGKVHCISDICCHRGASISHGKLLNNGERVMCPFHGFEYDSTGRVKTIPSNGRTAPVPENFIVKSYPTYELADFIWIWYGDKEPTHNPSYFDDIDDSLAYTEFSEVWNVHYSRAIENQLDPIHVPFVHYNTIGRGNRTVADGPVVRWINDTMFYFYVFNRVEDGIPARKPEEMKISEMSSVYLEFKFPNIWQNHIDEKLRVTAAFVPVDEEHTRIYIRFYVGFTGIRFIDKLISTLGTPFNKKVLHQDRAVVETQIPKKSELRMSENLITGDLPILEYRKKREQLKSEITK</sequence>
<evidence type="ECO:0000313" key="7">
    <source>
        <dbReference type="EMBL" id="ANE41997.1"/>
    </source>
</evidence>
<evidence type="ECO:0000256" key="4">
    <source>
        <dbReference type="ARBA" id="ARBA00023004"/>
    </source>
</evidence>
<dbReference type="PANTHER" id="PTHR21266:SF59">
    <property type="entry name" value="BLR4922 PROTEIN"/>
    <property type="match status" value="1"/>
</dbReference>
<evidence type="ECO:0000256" key="3">
    <source>
        <dbReference type="ARBA" id="ARBA00023002"/>
    </source>
</evidence>
<dbReference type="Gene3D" id="3.90.380.10">
    <property type="entry name" value="Naphthalene 1,2-dioxygenase Alpha Subunit, Chain A, domain 1"/>
    <property type="match status" value="1"/>
</dbReference>
<dbReference type="KEGG" id="fng:JM64_08680"/>
<dbReference type="AlphaFoldDB" id="A0A172T4V3"/>
<dbReference type="SUPFAM" id="SSF50022">
    <property type="entry name" value="ISP domain"/>
    <property type="match status" value="1"/>
</dbReference>
<keyword evidence="3" id="KW-0560">Oxidoreductase</keyword>
<dbReference type="Gene3D" id="2.102.10.10">
    <property type="entry name" value="Rieske [2Fe-2S] iron-sulphur domain"/>
    <property type="match status" value="1"/>
</dbReference>
<keyword evidence="4" id="KW-0408">Iron</keyword>
<dbReference type="GO" id="GO:0051537">
    <property type="term" value="F:2 iron, 2 sulfur cluster binding"/>
    <property type="evidence" value="ECO:0007669"/>
    <property type="project" value="UniProtKB-KW"/>
</dbReference>
<dbReference type="GO" id="GO:0046872">
    <property type="term" value="F:metal ion binding"/>
    <property type="evidence" value="ECO:0007669"/>
    <property type="project" value="UniProtKB-KW"/>
</dbReference>
<feature type="domain" description="Rieske" evidence="6">
    <location>
        <begin position="6"/>
        <end position="113"/>
    </location>
</feature>
<dbReference type="Pfam" id="PF19112">
    <property type="entry name" value="VanA_C"/>
    <property type="match status" value="1"/>
</dbReference>
<gene>
    <name evidence="7" type="ORF">JM64_08680</name>
</gene>
<dbReference type="GO" id="GO:0016491">
    <property type="term" value="F:oxidoreductase activity"/>
    <property type="evidence" value="ECO:0007669"/>
    <property type="project" value="UniProtKB-KW"/>
</dbReference>
<proteinExistence type="predicted"/>
<dbReference type="InterPro" id="IPR017941">
    <property type="entry name" value="Rieske_2Fe-2S"/>
</dbReference>
<evidence type="ECO:0000256" key="5">
    <source>
        <dbReference type="ARBA" id="ARBA00023014"/>
    </source>
</evidence>
<dbReference type="InterPro" id="IPR036922">
    <property type="entry name" value="Rieske_2Fe-2S_sf"/>
</dbReference>
<dbReference type="CDD" id="cd03469">
    <property type="entry name" value="Rieske_RO_Alpha_N"/>
    <property type="match status" value="1"/>
</dbReference>
<dbReference type="InterPro" id="IPR044043">
    <property type="entry name" value="VanA_C_cat"/>
</dbReference>
<keyword evidence="5" id="KW-0411">Iron-sulfur</keyword>
<keyword evidence="2" id="KW-0479">Metal-binding</keyword>